<dbReference type="AlphaFoldDB" id="A0A0E9UCT6"/>
<accession>A0A0E9UCT6</accession>
<protein>
    <submittedName>
        <fullName evidence="1">Uncharacterized protein</fullName>
    </submittedName>
</protein>
<evidence type="ECO:0000313" key="1">
    <source>
        <dbReference type="EMBL" id="JAH63626.1"/>
    </source>
</evidence>
<dbReference type="EMBL" id="GBXM01044951">
    <property type="protein sequence ID" value="JAH63626.1"/>
    <property type="molecule type" value="Transcribed_RNA"/>
</dbReference>
<sequence length="30" mass="3443">MHMANKSARQIYVCLNVCLNIRVTFKGKGF</sequence>
<organism evidence="1">
    <name type="scientific">Anguilla anguilla</name>
    <name type="common">European freshwater eel</name>
    <name type="synonym">Muraena anguilla</name>
    <dbReference type="NCBI Taxonomy" id="7936"/>
    <lineage>
        <taxon>Eukaryota</taxon>
        <taxon>Metazoa</taxon>
        <taxon>Chordata</taxon>
        <taxon>Craniata</taxon>
        <taxon>Vertebrata</taxon>
        <taxon>Euteleostomi</taxon>
        <taxon>Actinopterygii</taxon>
        <taxon>Neopterygii</taxon>
        <taxon>Teleostei</taxon>
        <taxon>Anguilliformes</taxon>
        <taxon>Anguillidae</taxon>
        <taxon>Anguilla</taxon>
    </lineage>
</organism>
<reference evidence="1" key="1">
    <citation type="submission" date="2014-11" db="EMBL/GenBank/DDBJ databases">
        <authorList>
            <person name="Amaro Gonzalez C."/>
        </authorList>
    </citation>
    <scope>NUCLEOTIDE SEQUENCE</scope>
</reference>
<name>A0A0E9UCT6_ANGAN</name>
<proteinExistence type="predicted"/>
<reference evidence="1" key="2">
    <citation type="journal article" date="2015" name="Fish Shellfish Immunol.">
        <title>Early steps in the European eel (Anguilla anguilla)-Vibrio vulnificus interaction in the gills: Role of the RtxA13 toxin.</title>
        <authorList>
            <person name="Callol A."/>
            <person name="Pajuelo D."/>
            <person name="Ebbesson L."/>
            <person name="Teles M."/>
            <person name="MacKenzie S."/>
            <person name="Amaro C."/>
        </authorList>
    </citation>
    <scope>NUCLEOTIDE SEQUENCE</scope>
</reference>